<dbReference type="Gene3D" id="3.40.190.10">
    <property type="entry name" value="Periplasmic binding protein-like II"/>
    <property type="match status" value="2"/>
</dbReference>
<organism evidence="4">
    <name type="scientific">marine sediment metagenome</name>
    <dbReference type="NCBI Taxonomy" id="412755"/>
    <lineage>
        <taxon>unclassified sequences</taxon>
        <taxon>metagenomes</taxon>
        <taxon>ecological metagenomes</taxon>
    </lineage>
</organism>
<evidence type="ECO:0008006" key="5">
    <source>
        <dbReference type="Google" id="ProtNLM"/>
    </source>
</evidence>
<evidence type="ECO:0000256" key="3">
    <source>
        <dbReference type="ARBA" id="ARBA00022729"/>
    </source>
</evidence>
<dbReference type="GO" id="GO:0055052">
    <property type="term" value="C:ATP-binding cassette (ABC) transporter complex, substrate-binding subunit-containing"/>
    <property type="evidence" value="ECO:0007669"/>
    <property type="project" value="TreeGrafter"/>
</dbReference>
<dbReference type="EMBL" id="BART01003483">
    <property type="protein sequence ID" value="GAG57277.1"/>
    <property type="molecule type" value="Genomic_DNA"/>
</dbReference>
<name>X0ZGH8_9ZZZZ</name>
<comment type="similarity">
    <text evidence="1">Belongs to the bacterial solute-binding protein 1 family.</text>
</comment>
<dbReference type="GO" id="GO:1901982">
    <property type="term" value="F:maltose binding"/>
    <property type="evidence" value="ECO:0007669"/>
    <property type="project" value="TreeGrafter"/>
</dbReference>
<feature type="non-terminal residue" evidence="4">
    <location>
        <position position="1"/>
    </location>
</feature>
<dbReference type="AlphaFoldDB" id="X0ZGH8"/>
<dbReference type="GO" id="GO:0015768">
    <property type="term" value="P:maltose transport"/>
    <property type="evidence" value="ECO:0007669"/>
    <property type="project" value="TreeGrafter"/>
</dbReference>
<dbReference type="GO" id="GO:0042956">
    <property type="term" value="P:maltodextrin transmembrane transport"/>
    <property type="evidence" value="ECO:0007669"/>
    <property type="project" value="TreeGrafter"/>
</dbReference>
<evidence type="ECO:0000313" key="4">
    <source>
        <dbReference type="EMBL" id="GAG57277.1"/>
    </source>
</evidence>
<proteinExistence type="inferred from homology"/>
<dbReference type="PANTHER" id="PTHR30061">
    <property type="entry name" value="MALTOSE-BINDING PERIPLASMIC PROTEIN"/>
    <property type="match status" value="1"/>
</dbReference>
<dbReference type="Pfam" id="PF13416">
    <property type="entry name" value="SBP_bac_8"/>
    <property type="match status" value="1"/>
</dbReference>
<reference evidence="4" key="1">
    <citation type="journal article" date="2014" name="Front. Microbiol.">
        <title>High frequency of phylogenetically diverse reductive dehalogenase-homologous genes in deep subseafloor sedimentary metagenomes.</title>
        <authorList>
            <person name="Kawai M."/>
            <person name="Futagami T."/>
            <person name="Toyoda A."/>
            <person name="Takaki Y."/>
            <person name="Nishi S."/>
            <person name="Hori S."/>
            <person name="Arai W."/>
            <person name="Tsubouchi T."/>
            <person name="Morono Y."/>
            <person name="Uchiyama I."/>
            <person name="Ito T."/>
            <person name="Fujiyama A."/>
            <person name="Inagaki F."/>
            <person name="Takami H."/>
        </authorList>
    </citation>
    <scope>NUCLEOTIDE SEQUENCE</scope>
    <source>
        <strain evidence="4">Expedition CK06-06</strain>
    </source>
</reference>
<dbReference type="SUPFAM" id="SSF53850">
    <property type="entry name" value="Periplasmic binding protein-like II"/>
    <property type="match status" value="1"/>
</dbReference>
<dbReference type="InterPro" id="IPR006059">
    <property type="entry name" value="SBP"/>
</dbReference>
<protein>
    <recommendedName>
        <fullName evidence="5">Extracellular solute-binding protein</fullName>
    </recommendedName>
</protein>
<gene>
    <name evidence="4" type="ORF">S01H4_09566</name>
</gene>
<keyword evidence="2" id="KW-0813">Transport</keyword>
<evidence type="ECO:0000256" key="1">
    <source>
        <dbReference type="ARBA" id="ARBA00008520"/>
    </source>
</evidence>
<keyword evidence="3" id="KW-0732">Signal</keyword>
<comment type="caution">
    <text evidence="4">The sequence shown here is derived from an EMBL/GenBank/DDBJ whole genome shotgun (WGS) entry which is preliminary data.</text>
</comment>
<sequence>DSAVKAGSYKGNQYTLPISAEAVAMAYNKSLMGDRPIPTTSDELVELMKEFKDNGLYGISFPIVPFTVSGFVHAFGGYFWDDDLGLGINSEGTIEAMEWILEKFKPYMTEDASWDPQVVLFPEEKAPLAINGPWMLGGWTDAGIDYGLALLPKISEIDKDPIPYTGVKSIYMTSSCENKEAAFAFMVWATTNKDRILNRAIQLGYIPVLKEILEVQEVKDNPKLSVFSQEVALGKPMASGPEMVAVWGPMQSALDAMWSGVKTVEEALNEAQAEIQQSIDEME</sequence>
<dbReference type="PANTHER" id="PTHR30061:SF50">
    <property type="entry name" value="MALTOSE_MALTODEXTRIN-BINDING PERIPLASMIC PROTEIN"/>
    <property type="match status" value="1"/>
</dbReference>
<accession>X0ZGH8</accession>
<evidence type="ECO:0000256" key="2">
    <source>
        <dbReference type="ARBA" id="ARBA00022448"/>
    </source>
</evidence>